<proteinExistence type="predicted"/>
<evidence type="ECO:0000313" key="2">
    <source>
        <dbReference type="Proteomes" id="UP000244722"/>
    </source>
</evidence>
<dbReference type="EMBL" id="NESQ01000541">
    <property type="protein sequence ID" value="PUU72419.1"/>
    <property type="molecule type" value="Genomic_DNA"/>
</dbReference>
<comment type="caution">
    <text evidence="1">The sequence shown here is derived from an EMBL/GenBank/DDBJ whole genome shotgun (WGS) entry which is preliminary data.</text>
</comment>
<dbReference type="AlphaFoldDB" id="A0A2T6ZAC4"/>
<organism evidence="1 2">
    <name type="scientific">Tuber borchii</name>
    <name type="common">White truffle</name>
    <dbReference type="NCBI Taxonomy" id="42251"/>
    <lineage>
        <taxon>Eukaryota</taxon>
        <taxon>Fungi</taxon>
        <taxon>Dikarya</taxon>
        <taxon>Ascomycota</taxon>
        <taxon>Pezizomycotina</taxon>
        <taxon>Pezizomycetes</taxon>
        <taxon>Pezizales</taxon>
        <taxon>Tuberaceae</taxon>
        <taxon>Tuber</taxon>
    </lineage>
</organism>
<protein>
    <submittedName>
        <fullName evidence="1">Uncharacterized protein</fullName>
    </submittedName>
</protein>
<reference evidence="1 2" key="1">
    <citation type="submission" date="2017-04" db="EMBL/GenBank/DDBJ databases">
        <title>Draft genome sequence of Tuber borchii Vittad., a whitish edible truffle.</title>
        <authorList>
            <consortium name="DOE Joint Genome Institute"/>
            <person name="Murat C."/>
            <person name="Kuo A."/>
            <person name="Barry K.W."/>
            <person name="Clum A."/>
            <person name="Dockter R.B."/>
            <person name="Fauchery L."/>
            <person name="Iotti M."/>
            <person name="Kohler A."/>
            <person name="Labutti K."/>
            <person name="Lindquist E.A."/>
            <person name="Lipzen A."/>
            <person name="Ohm R.A."/>
            <person name="Wang M."/>
            <person name="Grigoriev I.V."/>
            <person name="Zambonelli A."/>
            <person name="Martin F.M."/>
        </authorList>
    </citation>
    <scope>NUCLEOTIDE SEQUENCE [LARGE SCALE GENOMIC DNA]</scope>
    <source>
        <strain evidence="1 2">Tbo3840</strain>
    </source>
</reference>
<sequence>MALQRPLKGAPYARFLLIWGVWKVLTSRPDSFGVRNAIGKPFSNGVLQYPMYPSLKGRLHTTMFYGVTVFSEASWGIRNVIIKPVDDGVLLYPICSPPKGYLHMSTPYGATELLGVRHAIMKPFYDGVLRHPICPAPKGYPHTSIFHGATESSEGRVHRLGVFGYLESADFEAIFWKC</sequence>
<evidence type="ECO:0000313" key="1">
    <source>
        <dbReference type="EMBL" id="PUU72419.1"/>
    </source>
</evidence>
<keyword evidence="2" id="KW-1185">Reference proteome</keyword>
<dbReference type="Proteomes" id="UP000244722">
    <property type="component" value="Unassembled WGS sequence"/>
</dbReference>
<name>A0A2T6ZAC4_TUBBO</name>
<accession>A0A2T6ZAC4</accession>
<gene>
    <name evidence="1" type="ORF">B9Z19DRAFT_1137656</name>
</gene>